<dbReference type="RefSeq" id="WP_185677222.1">
    <property type="nucleotide sequence ID" value="NZ_JACHVB010000064.1"/>
</dbReference>
<evidence type="ECO:0000313" key="3">
    <source>
        <dbReference type="Proteomes" id="UP000546464"/>
    </source>
</evidence>
<reference evidence="2 3" key="1">
    <citation type="submission" date="2020-07" db="EMBL/GenBank/DDBJ databases">
        <authorList>
            <person name="Feng X."/>
        </authorList>
    </citation>
    <scope>NUCLEOTIDE SEQUENCE [LARGE SCALE GENOMIC DNA]</scope>
    <source>
        <strain evidence="2 3">JCM31066</strain>
    </source>
</reference>
<comment type="caution">
    <text evidence="2">The sequence shown here is derived from an EMBL/GenBank/DDBJ whole genome shotgun (WGS) entry which is preliminary data.</text>
</comment>
<proteinExistence type="predicted"/>
<evidence type="ECO:0000256" key="1">
    <source>
        <dbReference type="SAM" id="Phobius"/>
    </source>
</evidence>
<accession>A0A842HLG5</accession>
<feature type="transmembrane region" description="Helical" evidence="1">
    <location>
        <begin position="7"/>
        <end position="25"/>
    </location>
</feature>
<sequence>MRDAINVLAAVGAFIVAIALGWFLFKAQIEDKEAPVPVQEQRVAVQEVAPEPVPPPAEEAKRPVPPAGPVCRVSYPDLGTYLQGAPVVVQSRSLDEDLKAAMTQQILLFKSVMKIGHDGATKERLEKELEHLRNAFPEPEGATGYRYRSDRDSSGYYVNYYYYPVERQTDERMVDDFNHVVKNSRLDEVSYVIQALELKLEKWKKQTDKVYASGPSFGSSAFYRAQLRANRAFLEAMPEYIKAWKALGDANEAWKLSNMDVSEATRQWADFEKRDLPRINTYLENYTEESWPVSEEGTIDTGMPRARPLYLLMTVAGRQLYFPLEPVWDKDLGMAIVQVSR</sequence>
<protein>
    <submittedName>
        <fullName evidence="2">Uncharacterized protein</fullName>
    </submittedName>
</protein>
<dbReference type="EMBL" id="JACHVB010000064">
    <property type="protein sequence ID" value="MBC2596307.1"/>
    <property type="molecule type" value="Genomic_DNA"/>
</dbReference>
<dbReference type="AlphaFoldDB" id="A0A842HLG5"/>
<keyword evidence="1" id="KW-0812">Transmembrane</keyword>
<keyword evidence="1" id="KW-1133">Transmembrane helix</keyword>
<organism evidence="2 3">
    <name type="scientific">Ruficoccus amylovorans</name>
    <dbReference type="NCBI Taxonomy" id="1804625"/>
    <lineage>
        <taxon>Bacteria</taxon>
        <taxon>Pseudomonadati</taxon>
        <taxon>Verrucomicrobiota</taxon>
        <taxon>Opitutia</taxon>
        <taxon>Puniceicoccales</taxon>
        <taxon>Cerasicoccaceae</taxon>
        <taxon>Ruficoccus</taxon>
    </lineage>
</organism>
<keyword evidence="1" id="KW-0472">Membrane</keyword>
<keyword evidence="3" id="KW-1185">Reference proteome</keyword>
<dbReference type="Proteomes" id="UP000546464">
    <property type="component" value="Unassembled WGS sequence"/>
</dbReference>
<evidence type="ECO:0000313" key="2">
    <source>
        <dbReference type="EMBL" id="MBC2596307.1"/>
    </source>
</evidence>
<name>A0A842HLG5_9BACT</name>
<gene>
    <name evidence="2" type="ORF">H5P28_18730</name>
</gene>